<accession>A0A1Y2DQ52</accession>
<evidence type="ECO:0000313" key="7">
    <source>
        <dbReference type="EMBL" id="ORY61421.1"/>
    </source>
</evidence>
<dbReference type="Proteomes" id="UP000193689">
    <property type="component" value="Unassembled WGS sequence"/>
</dbReference>
<dbReference type="STRING" id="1141098.A0A1Y2DQ52"/>
<evidence type="ECO:0000256" key="5">
    <source>
        <dbReference type="SAM" id="SignalP"/>
    </source>
</evidence>
<evidence type="ECO:0000313" key="8">
    <source>
        <dbReference type="Proteomes" id="UP000193689"/>
    </source>
</evidence>
<dbReference type="Gene3D" id="3.10.350.10">
    <property type="entry name" value="LysM domain"/>
    <property type="match status" value="4"/>
</dbReference>
<feature type="domain" description="LysM" evidence="6">
    <location>
        <begin position="351"/>
        <end position="401"/>
    </location>
</feature>
<feature type="domain" description="LysM" evidence="6">
    <location>
        <begin position="467"/>
        <end position="517"/>
    </location>
</feature>
<evidence type="ECO:0000259" key="6">
    <source>
        <dbReference type="PROSITE" id="PS51782"/>
    </source>
</evidence>
<dbReference type="OrthoDB" id="1193027at2759"/>
<evidence type="ECO:0000256" key="3">
    <source>
        <dbReference type="ARBA" id="ARBA00023026"/>
    </source>
</evidence>
<sequence>MAFQLRYLLTSCLLIRASLASFNLYPGVSPEKLALSLNITSACVQALNQTISECDQTLLQMTQSLENYWWTDDNLTAICTPNDTTTLTCADAVSEWNGNAAAACDEQYFAAYGQLVPIWTVTERFVDSTSFACLESWSDNFTWCLTESQEWVGADVLRADCDVDPTDPTCSGNVTSIPEESIRLANFYEDDILCNNCFINQLYARVTSQFLPNSDHSDYLVDQLYDVQDVCNITLPDFTIRLPYWYDTAPPLTSLNLGSSTTATATATSSASSTTTTCFGQLVGGSSSTKAKKSWAEVFSPGNAKVEARQDAATCDDLSLQYGVSTGALQWFSDSDTCDVSSGICLPAACNLQQVVDGDTCASLAASVRGDNSTTLVQFMKWNPYVLGLCDSLTAGQYVCISSPGTNGTFTLPDPPLGTDADAGNQQRGGAGGVVTPTTTITTTANSVSGGSAPSPTQDGLVSNCNNYASATVGEGCYDFATSHNIEPTQLYAWNPVLGLNGIDCTTALWASEYYCIGTQKSTATTPITAPGPTQSGIVSNCNKYAAAIASDGCDVFAARNEITNAELYTWNPILGVNGENCLSSLWADEYYCVGVAPLVSGSVTTTTSLVSSSKTTATSTTSVTAPGPTQTGIVASCNKFAEATGGIGCYDFAVANGITTAQLYAWNAVLGDNGENCGTLFWAEEYYCIGVSS</sequence>
<evidence type="ECO:0000256" key="1">
    <source>
        <dbReference type="ARBA" id="ARBA00022669"/>
    </source>
</evidence>
<dbReference type="RefSeq" id="XP_040713498.1">
    <property type="nucleotide sequence ID" value="XM_040864123.1"/>
</dbReference>
<dbReference type="InterPro" id="IPR052210">
    <property type="entry name" value="LysM1-like"/>
</dbReference>
<dbReference type="InterPro" id="IPR036779">
    <property type="entry name" value="LysM_dom_sf"/>
</dbReference>
<keyword evidence="3" id="KW-0843">Virulence</keyword>
<dbReference type="PROSITE" id="PS51782">
    <property type="entry name" value="LYSM"/>
    <property type="match status" value="2"/>
</dbReference>
<gene>
    <name evidence="7" type="ORF">BCR38DRAFT_487174</name>
</gene>
<comment type="caution">
    <text evidence="7">The sequence shown here is derived from an EMBL/GenBank/DDBJ whole genome shotgun (WGS) entry which is preliminary data.</text>
</comment>
<dbReference type="GeneID" id="63780335"/>
<dbReference type="InterPro" id="IPR018392">
    <property type="entry name" value="LysM"/>
</dbReference>
<feature type="signal peptide" evidence="5">
    <location>
        <begin position="1"/>
        <end position="20"/>
    </location>
</feature>
<reference evidence="7 8" key="1">
    <citation type="submission" date="2016-07" db="EMBL/GenBank/DDBJ databases">
        <title>Pervasive Adenine N6-methylation of Active Genes in Fungi.</title>
        <authorList>
            <consortium name="DOE Joint Genome Institute"/>
            <person name="Mondo S.J."/>
            <person name="Dannebaum R.O."/>
            <person name="Kuo R.C."/>
            <person name="Labutti K."/>
            <person name="Haridas S."/>
            <person name="Kuo A."/>
            <person name="Salamov A."/>
            <person name="Ahrendt S.R."/>
            <person name="Lipzen A."/>
            <person name="Sullivan W."/>
            <person name="Andreopoulos W.B."/>
            <person name="Clum A."/>
            <person name="Lindquist E."/>
            <person name="Daum C."/>
            <person name="Ramamoorthy G.K."/>
            <person name="Gryganskyi A."/>
            <person name="Culley D."/>
            <person name="Magnuson J.K."/>
            <person name="James T.Y."/>
            <person name="O'Malley M.A."/>
            <person name="Stajich J.E."/>
            <person name="Spatafora J.W."/>
            <person name="Visel A."/>
            <person name="Grigoriev I.V."/>
        </authorList>
    </citation>
    <scope>NUCLEOTIDE SEQUENCE [LARGE SCALE GENOMIC DNA]</scope>
    <source>
        <strain evidence="7 8">CBS 129021</strain>
    </source>
</reference>
<evidence type="ECO:0000256" key="2">
    <source>
        <dbReference type="ARBA" id="ARBA00022729"/>
    </source>
</evidence>
<dbReference type="AlphaFoldDB" id="A0A1Y2DQ52"/>
<dbReference type="PANTHER" id="PTHR34997">
    <property type="entry name" value="AM15"/>
    <property type="match status" value="1"/>
</dbReference>
<dbReference type="SUPFAM" id="SSF54106">
    <property type="entry name" value="LysM domain"/>
    <property type="match status" value="1"/>
</dbReference>
<keyword evidence="1" id="KW-0147">Chitin-binding</keyword>
<feature type="chain" id="PRO_5011001926" description="LysM domain-containing protein" evidence="5">
    <location>
        <begin position="21"/>
        <end position="694"/>
    </location>
</feature>
<protein>
    <recommendedName>
        <fullName evidence="6">LysM domain-containing protein</fullName>
    </recommendedName>
</protein>
<dbReference type="PANTHER" id="PTHR34997:SF2">
    <property type="entry name" value="LYSM DOMAIN-CONTAINING PROTEIN-RELATED"/>
    <property type="match status" value="1"/>
</dbReference>
<keyword evidence="8" id="KW-1185">Reference proteome</keyword>
<proteinExistence type="inferred from homology"/>
<dbReference type="GO" id="GO:0008061">
    <property type="term" value="F:chitin binding"/>
    <property type="evidence" value="ECO:0007669"/>
    <property type="project" value="UniProtKB-KW"/>
</dbReference>
<dbReference type="EMBL" id="MCFJ01000010">
    <property type="protein sequence ID" value="ORY61421.1"/>
    <property type="molecule type" value="Genomic_DNA"/>
</dbReference>
<keyword evidence="2 5" id="KW-0732">Signal</keyword>
<name>A0A1Y2DQ52_9PEZI</name>
<evidence type="ECO:0000256" key="4">
    <source>
        <dbReference type="ARBA" id="ARBA00044955"/>
    </source>
</evidence>
<dbReference type="InParanoid" id="A0A1Y2DQ52"/>
<comment type="similarity">
    <text evidence="4">Belongs to the secreted LysM effector family.</text>
</comment>
<organism evidence="7 8">
    <name type="scientific">Pseudomassariella vexata</name>
    <dbReference type="NCBI Taxonomy" id="1141098"/>
    <lineage>
        <taxon>Eukaryota</taxon>
        <taxon>Fungi</taxon>
        <taxon>Dikarya</taxon>
        <taxon>Ascomycota</taxon>
        <taxon>Pezizomycotina</taxon>
        <taxon>Sordariomycetes</taxon>
        <taxon>Xylariomycetidae</taxon>
        <taxon>Amphisphaeriales</taxon>
        <taxon>Pseudomassariaceae</taxon>
        <taxon>Pseudomassariella</taxon>
    </lineage>
</organism>
<dbReference type="Pfam" id="PF01476">
    <property type="entry name" value="LysM"/>
    <property type="match status" value="1"/>
</dbReference>